<evidence type="ECO:0000256" key="2">
    <source>
        <dbReference type="ARBA" id="ARBA00022862"/>
    </source>
</evidence>
<dbReference type="InterPro" id="IPR013766">
    <property type="entry name" value="Thioredoxin_domain"/>
</dbReference>
<gene>
    <name evidence="7" type="ORF">DFR79_11554</name>
</gene>
<dbReference type="PANTHER" id="PTHR43110:SF1">
    <property type="entry name" value="THIOL PEROXIDASE"/>
    <property type="match status" value="1"/>
</dbReference>
<proteinExistence type="predicted"/>
<dbReference type="RefSeq" id="WP_133515334.1">
    <property type="nucleotide sequence ID" value="NZ_SNWX01000015.1"/>
</dbReference>
<evidence type="ECO:0000313" key="8">
    <source>
        <dbReference type="Proteomes" id="UP000295064"/>
    </source>
</evidence>
<keyword evidence="3" id="KW-0560">Oxidoreductase</keyword>
<dbReference type="AlphaFoldDB" id="A0A4R6LQK7"/>
<sequence length="156" mass="17717">MKFLKFDKGEKIPEFKLVDQNEEEVTLDKFEGKNVLLSFHPLAWTSVCRNQMQELEDNYQEFEKNNTVPLGISVDPVPSKSAWADTLGLENLKLVSDFWPHGELATKLGIFIKKKGISGRVNILVNDQGEILWAKEYEVPELPDIDEVLKAVADNA</sequence>
<evidence type="ECO:0000256" key="4">
    <source>
        <dbReference type="ARBA" id="ARBA00023284"/>
    </source>
</evidence>
<evidence type="ECO:0000313" key="7">
    <source>
        <dbReference type="EMBL" id="TDO86140.1"/>
    </source>
</evidence>
<keyword evidence="1" id="KW-0575">Peroxidase</keyword>
<dbReference type="Pfam" id="PF00578">
    <property type="entry name" value="AhpC-TSA"/>
    <property type="match status" value="1"/>
</dbReference>
<evidence type="ECO:0000256" key="1">
    <source>
        <dbReference type="ARBA" id="ARBA00022559"/>
    </source>
</evidence>
<dbReference type="SUPFAM" id="SSF52833">
    <property type="entry name" value="Thioredoxin-like"/>
    <property type="match status" value="1"/>
</dbReference>
<dbReference type="GO" id="GO:0004601">
    <property type="term" value="F:peroxidase activity"/>
    <property type="evidence" value="ECO:0007669"/>
    <property type="project" value="UniProtKB-KW"/>
</dbReference>
<dbReference type="InterPro" id="IPR050455">
    <property type="entry name" value="Tpx_Peroxidase_subfamily"/>
</dbReference>
<dbReference type="OrthoDB" id="9812811at2"/>
<dbReference type="InterPro" id="IPR000866">
    <property type="entry name" value="AhpC/TSA"/>
</dbReference>
<feature type="active site" description="Cysteine sulfenic acid (-SOH) intermediate; for peroxidase activity" evidence="5">
    <location>
        <position position="48"/>
    </location>
</feature>
<keyword evidence="2" id="KW-0049">Antioxidant</keyword>
<dbReference type="PIRSF" id="PIRSF000239">
    <property type="entry name" value="AHPC"/>
    <property type="match status" value="1"/>
</dbReference>
<name>A0A4R6LQK7_9FIRM</name>
<accession>A0A4R6LQK7</accession>
<comment type="caution">
    <text evidence="7">The sequence shown here is derived from an EMBL/GenBank/DDBJ whole genome shotgun (WGS) entry which is preliminary data.</text>
</comment>
<dbReference type="PANTHER" id="PTHR43110">
    <property type="entry name" value="THIOL PEROXIDASE"/>
    <property type="match status" value="1"/>
</dbReference>
<dbReference type="EMBL" id="SNWX01000015">
    <property type="protein sequence ID" value="TDO86140.1"/>
    <property type="molecule type" value="Genomic_DNA"/>
</dbReference>
<protein>
    <submittedName>
        <fullName evidence="7">Peroxiredoxin</fullName>
    </submittedName>
</protein>
<dbReference type="Proteomes" id="UP000295064">
    <property type="component" value="Unassembled WGS sequence"/>
</dbReference>
<evidence type="ECO:0000256" key="3">
    <source>
        <dbReference type="ARBA" id="ARBA00023002"/>
    </source>
</evidence>
<evidence type="ECO:0000259" key="6">
    <source>
        <dbReference type="PROSITE" id="PS51352"/>
    </source>
</evidence>
<dbReference type="InterPro" id="IPR036249">
    <property type="entry name" value="Thioredoxin-like_sf"/>
</dbReference>
<organism evidence="7 8">
    <name type="scientific">Halanaerobium saccharolyticum</name>
    <dbReference type="NCBI Taxonomy" id="43595"/>
    <lineage>
        <taxon>Bacteria</taxon>
        <taxon>Bacillati</taxon>
        <taxon>Bacillota</taxon>
        <taxon>Clostridia</taxon>
        <taxon>Halanaerobiales</taxon>
        <taxon>Halanaerobiaceae</taxon>
        <taxon>Halanaerobium</taxon>
    </lineage>
</organism>
<feature type="domain" description="Thioredoxin" evidence="6">
    <location>
        <begin position="6"/>
        <end position="156"/>
    </location>
</feature>
<evidence type="ECO:0000256" key="5">
    <source>
        <dbReference type="PIRSR" id="PIRSR000239-1"/>
    </source>
</evidence>
<dbReference type="Gene3D" id="3.40.30.10">
    <property type="entry name" value="Glutaredoxin"/>
    <property type="match status" value="1"/>
</dbReference>
<reference evidence="7 8" key="1">
    <citation type="submission" date="2019-03" db="EMBL/GenBank/DDBJ databases">
        <title>Subsurface microbial communities from deep shales in Ohio and West Virginia, USA.</title>
        <authorList>
            <person name="Wrighton K."/>
        </authorList>
    </citation>
    <scope>NUCLEOTIDE SEQUENCE [LARGE SCALE GENOMIC DNA]</scope>
    <source>
        <strain evidence="7 8">MA284_T2</strain>
    </source>
</reference>
<keyword evidence="4" id="KW-0676">Redox-active center</keyword>
<dbReference type="InterPro" id="IPR024706">
    <property type="entry name" value="Peroxiredoxin_AhpC-typ"/>
</dbReference>
<dbReference type="PROSITE" id="PS51352">
    <property type="entry name" value="THIOREDOXIN_2"/>
    <property type="match status" value="1"/>
</dbReference>